<evidence type="ECO:0000256" key="3">
    <source>
        <dbReference type="ARBA" id="ARBA00022517"/>
    </source>
</evidence>
<name>A0A316V9B6_9BASI</name>
<dbReference type="Pfam" id="PF07767">
    <property type="entry name" value="Nop53"/>
    <property type="match status" value="1"/>
</dbReference>
<dbReference type="AlphaFoldDB" id="A0A316V9B6"/>
<sequence length="450" mass="50622">MPKAKQPSRKTKSTWRKNIDITGVEASLENQRAAERLGLAPITSNTHASSLFVEDRVGDDSLKKKAGKKPLKSLAILREKDEGSAPVIGRARRGVMDALTKPKGGKQSSQSGLTPEQRALKSGMSRKDLEKLRRTAGRNVKGAFGVIVDEDDEEGVRQRGPTALVGEENYDVWSSAPEAQSSASTLEEAKKRNKPSKAPGTLLEVRTKDVALPLPNQGQSYNPAAEAHEALLSKALQKAQAEEEAKRQELEYKQKWDEAAKAQALTAKDGVERLIGMQVNAAEDEEESSDEEDDDETAPTKKLAKRKTKQQRAKAKKLKEEIRAREQVKASKRTRVQLQQLRALRQELLKVDEEHQMNIAKRKEARQRRADEKVGMFKLQKPEEEVQLGEDLAESLRGLKPEGNLLRDRIHAFQKRGLIEPKKQNVMKNNLKGLNRRQKEYELHSYKRFK</sequence>
<dbReference type="InterPro" id="IPR011687">
    <property type="entry name" value="Nop53/GLTSCR2"/>
</dbReference>
<dbReference type="GO" id="GO:0005654">
    <property type="term" value="C:nucleoplasm"/>
    <property type="evidence" value="ECO:0007669"/>
    <property type="project" value="UniProtKB-SubCell"/>
</dbReference>
<feature type="region of interest" description="Disordered" evidence="7">
    <location>
        <begin position="276"/>
        <end position="334"/>
    </location>
</feature>
<keyword evidence="4 5" id="KW-0539">Nucleus</keyword>
<gene>
    <name evidence="8" type="ORF">FA14DRAFT_80965</name>
</gene>
<protein>
    <recommendedName>
        <fullName evidence="2 5">Ribosome biogenesis protein NOP53</fullName>
    </recommendedName>
</protein>
<keyword evidence="3 5" id="KW-0690">Ribosome biogenesis</keyword>
<dbReference type="GO" id="GO:0008097">
    <property type="term" value="F:5S rRNA binding"/>
    <property type="evidence" value="ECO:0007669"/>
    <property type="project" value="TreeGrafter"/>
</dbReference>
<feature type="compositionally biased region" description="Acidic residues" evidence="7">
    <location>
        <begin position="282"/>
        <end position="297"/>
    </location>
</feature>
<dbReference type="EMBL" id="KZ819605">
    <property type="protein sequence ID" value="PWN33061.1"/>
    <property type="molecule type" value="Genomic_DNA"/>
</dbReference>
<comment type="similarity">
    <text evidence="1 5">Belongs to the NOP53 family.</text>
</comment>
<feature type="coiled-coil region" evidence="6">
    <location>
        <begin position="225"/>
        <end position="253"/>
    </location>
</feature>
<evidence type="ECO:0000313" key="9">
    <source>
        <dbReference type="Proteomes" id="UP000245771"/>
    </source>
</evidence>
<evidence type="ECO:0000256" key="5">
    <source>
        <dbReference type="PIRNR" id="PIRNR017302"/>
    </source>
</evidence>
<dbReference type="STRING" id="1280837.A0A316V9B6"/>
<dbReference type="Proteomes" id="UP000245771">
    <property type="component" value="Unassembled WGS sequence"/>
</dbReference>
<proteinExistence type="inferred from homology"/>
<accession>A0A316V9B6</accession>
<dbReference type="GO" id="GO:0006364">
    <property type="term" value="P:rRNA processing"/>
    <property type="evidence" value="ECO:0007669"/>
    <property type="project" value="TreeGrafter"/>
</dbReference>
<keyword evidence="6" id="KW-0175">Coiled coil</keyword>
<dbReference type="PIRSF" id="PIRSF017302">
    <property type="entry name" value="Gltscr2"/>
    <property type="match status" value="1"/>
</dbReference>
<comment type="subcellular location">
    <subcellularLocation>
        <location evidence="5">Nucleus</location>
        <location evidence="5">Nucleolus</location>
    </subcellularLocation>
    <subcellularLocation>
        <location evidence="5">Nucleus</location>
        <location evidence="5">Nucleoplasm</location>
    </subcellularLocation>
</comment>
<dbReference type="RefSeq" id="XP_025353363.1">
    <property type="nucleotide sequence ID" value="XM_025502934.1"/>
</dbReference>
<dbReference type="GO" id="GO:0005730">
    <property type="term" value="C:nucleolus"/>
    <property type="evidence" value="ECO:0007669"/>
    <property type="project" value="UniProtKB-SubCell"/>
</dbReference>
<comment type="function">
    <text evidence="5">May play a role in ribosome biogenesis.</text>
</comment>
<dbReference type="PANTHER" id="PTHR14211:SF7">
    <property type="entry name" value="RIBOSOME BIOGENESIS PROTEIN NOP53"/>
    <property type="match status" value="1"/>
</dbReference>
<evidence type="ECO:0000256" key="4">
    <source>
        <dbReference type="ARBA" id="ARBA00023242"/>
    </source>
</evidence>
<evidence type="ECO:0000256" key="1">
    <source>
        <dbReference type="ARBA" id="ARBA00008838"/>
    </source>
</evidence>
<feature type="compositionally biased region" description="Basic residues" evidence="7">
    <location>
        <begin position="302"/>
        <end position="317"/>
    </location>
</feature>
<evidence type="ECO:0000313" key="8">
    <source>
        <dbReference type="EMBL" id="PWN33061.1"/>
    </source>
</evidence>
<evidence type="ECO:0000256" key="2">
    <source>
        <dbReference type="ARBA" id="ARBA00018339"/>
    </source>
</evidence>
<feature type="region of interest" description="Disordered" evidence="7">
    <location>
        <begin position="153"/>
        <end position="202"/>
    </location>
</feature>
<dbReference type="OrthoDB" id="5072at2759"/>
<dbReference type="GeneID" id="37024715"/>
<dbReference type="PANTHER" id="PTHR14211">
    <property type="entry name" value="GLIOMA SUPPRESSOR CANDIDATE REGION GENE 2"/>
    <property type="match status" value="1"/>
</dbReference>
<dbReference type="FunCoup" id="A0A316V9B6">
    <property type="interactions" value="362"/>
</dbReference>
<keyword evidence="9" id="KW-1185">Reference proteome</keyword>
<dbReference type="InParanoid" id="A0A316V9B6"/>
<evidence type="ECO:0000256" key="6">
    <source>
        <dbReference type="SAM" id="Coils"/>
    </source>
</evidence>
<feature type="region of interest" description="Disordered" evidence="7">
    <location>
        <begin position="80"/>
        <end position="135"/>
    </location>
</feature>
<feature type="compositionally biased region" description="Basic and acidic residues" evidence="7">
    <location>
        <begin position="318"/>
        <end position="329"/>
    </location>
</feature>
<evidence type="ECO:0000256" key="7">
    <source>
        <dbReference type="SAM" id="MobiDB-lite"/>
    </source>
</evidence>
<organism evidence="8 9">
    <name type="scientific">Meira miltonrushii</name>
    <dbReference type="NCBI Taxonomy" id="1280837"/>
    <lineage>
        <taxon>Eukaryota</taxon>
        <taxon>Fungi</taxon>
        <taxon>Dikarya</taxon>
        <taxon>Basidiomycota</taxon>
        <taxon>Ustilaginomycotina</taxon>
        <taxon>Exobasidiomycetes</taxon>
        <taxon>Exobasidiales</taxon>
        <taxon>Brachybasidiaceae</taxon>
        <taxon>Meira</taxon>
    </lineage>
</organism>
<dbReference type="GO" id="GO:0000027">
    <property type="term" value="P:ribosomal large subunit assembly"/>
    <property type="evidence" value="ECO:0007669"/>
    <property type="project" value="UniProtKB-UniRule"/>
</dbReference>
<reference evidence="8 9" key="1">
    <citation type="journal article" date="2018" name="Mol. Biol. Evol.">
        <title>Broad Genomic Sampling Reveals a Smut Pathogenic Ancestry of the Fungal Clade Ustilaginomycotina.</title>
        <authorList>
            <person name="Kijpornyongpan T."/>
            <person name="Mondo S.J."/>
            <person name="Barry K."/>
            <person name="Sandor L."/>
            <person name="Lee J."/>
            <person name="Lipzen A."/>
            <person name="Pangilinan J."/>
            <person name="LaButti K."/>
            <person name="Hainaut M."/>
            <person name="Henrissat B."/>
            <person name="Grigoriev I.V."/>
            <person name="Spatafora J.W."/>
            <person name="Aime M.C."/>
        </authorList>
    </citation>
    <scope>NUCLEOTIDE SEQUENCE [LARGE SCALE GENOMIC DNA]</scope>
    <source>
        <strain evidence="8 9">MCA 3882</strain>
    </source>
</reference>